<dbReference type="GO" id="GO:0031683">
    <property type="term" value="F:G-protein beta/gamma-subunit complex binding"/>
    <property type="evidence" value="ECO:0000318"/>
    <property type="project" value="GO_Central"/>
</dbReference>
<dbReference type="GO" id="GO:0005834">
    <property type="term" value="C:heterotrimeric G-protein complex"/>
    <property type="evidence" value="ECO:0000318"/>
    <property type="project" value="GO_Central"/>
</dbReference>
<dbReference type="GO" id="GO:0007188">
    <property type="term" value="P:adenylate cyclase-modulating G protein-coupled receptor signaling pathway"/>
    <property type="evidence" value="ECO:0000318"/>
    <property type="project" value="GO_Central"/>
</dbReference>
<dbReference type="PRINTS" id="PR00318">
    <property type="entry name" value="GPROTEINA"/>
</dbReference>
<dbReference type="RefSeq" id="XP_001316721.1">
    <property type="nucleotide sequence ID" value="XM_001316686.1"/>
</dbReference>
<dbReference type="VEuPathDB" id="TrichDB:TVAG_453150"/>
<keyword evidence="4" id="KW-0807">Transducer</keyword>
<dbReference type="Proteomes" id="UP000001542">
    <property type="component" value="Unassembled WGS sequence"/>
</dbReference>
<dbReference type="VEuPathDB" id="TrichDB:TVAGG3_0612250"/>
<dbReference type="eggNOG" id="KOG0082">
    <property type="taxonomic scope" value="Eukaryota"/>
</dbReference>
<evidence type="ECO:0000256" key="6">
    <source>
        <dbReference type="PIRSR" id="PIRSR601019-2"/>
    </source>
</evidence>
<dbReference type="FunCoup" id="A2ES61">
    <property type="interactions" value="333"/>
</dbReference>
<reference evidence="8" key="2">
    <citation type="journal article" date="2007" name="Science">
        <title>Draft genome sequence of the sexually transmitted pathogen Trichomonas vaginalis.</title>
        <authorList>
            <person name="Carlton J.M."/>
            <person name="Hirt R.P."/>
            <person name="Silva J.C."/>
            <person name="Delcher A.L."/>
            <person name="Schatz M."/>
            <person name="Zhao Q."/>
            <person name="Wortman J.R."/>
            <person name="Bidwell S.L."/>
            <person name="Alsmark U.C.M."/>
            <person name="Besteiro S."/>
            <person name="Sicheritz-Ponten T."/>
            <person name="Noel C.J."/>
            <person name="Dacks J.B."/>
            <person name="Foster P.G."/>
            <person name="Simillion C."/>
            <person name="Van de Peer Y."/>
            <person name="Miranda-Saavedra D."/>
            <person name="Barton G.J."/>
            <person name="Westrop G.D."/>
            <person name="Mueller S."/>
            <person name="Dessi D."/>
            <person name="Fiori P.L."/>
            <person name="Ren Q."/>
            <person name="Paulsen I."/>
            <person name="Zhang H."/>
            <person name="Bastida-Corcuera F.D."/>
            <person name="Simoes-Barbosa A."/>
            <person name="Brown M.T."/>
            <person name="Hayes R.D."/>
            <person name="Mukherjee M."/>
            <person name="Okumura C.Y."/>
            <person name="Schneider R."/>
            <person name="Smith A.J."/>
            <person name="Vanacova S."/>
            <person name="Villalvazo M."/>
            <person name="Haas B.J."/>
            <person name="Pertea M."/>
            <person name="Feldblyum T.V."/>
            <person name="Utterback T.R."/>
            <person name="Shu C.L."/>
            <person name="Osoegawa K."/>
            <person name="de Jong P.J."/>
            <person name="Hrdy I."/>
            <person name="Horvathova L."/>
            <person name="Zubacova Z."/>
            <person name="Dolezal P."/>
            <person name="Malik S.B."/>
            <person name="Logsdon J.M. Jr."/>
            <person name="Henze K."/>
            <person name="Gupta A."/>
            <person name="Wang C.C."/>
            <person name="Dunne R.L."/>
            <person name="Upcroft J.A."/>
            <person name="Upcroft P."/>
            <person name="White O."/>
            <person name="Salzberg S.L."/>
            <person name="Tang P."/>
            <person name="Chiu C.-H."/>
            <person name="Lee Y.-S."/>
            <person name="Embley T.M."/>
            <person name="Coombs G.H."/>
            <person name="Mottram J.C."/>
            <person name="Tachezy J."/>
            <person name="Fraser-Liggett C.M."/>
            <person name="Johnson P.J."/>
        </authorList>
    </citation>
    <scope>NUCLEOTIDE SEQUENCE [LARGE SCALE GENOMIC DNA]</scope>
    <source>
        <strain evidence="8">G3</strain>
    </source>
</reference>
<feature type="binding site" evidence="5">
    <location>
        <begin position="275"/>
        <end position="278"/>
    </location>
    <ligand>
        <name>GTP</name>
        <dbReference type="ChEBI" id="CHEBI:37565"/>
    </ligand>
</feature>
<dbReference type="SUPFAM" id="SSF47895">
    <property type="entry name" value="Transducin (alpha subunit), insertion domain"/>
    <property type="match status" value="1"/>
</dbReference>
<protein>
    <submittedName>
        <fullName evidence="8">G-protein alpha subunit, putative</fullName>
    </submittedName>
</protein>
<feature type="region of interest" description="Disordered" evidence="7">
    <location>
        <begin position="383"/>
        <end position="467"/>
    </location>
</feature>
<dbReference type="SMR" id="A2ES61"/>
<dbReference type="FunFam" id="3.40.50.300:FF:000692">
    <property type="entry name" value="Guanine nucleotide-binding protein subunit alpha"/>
    <property type="match status" value="1"/>
</dbReference>
<dbReference type="SMART" id="SM00275">
    <property type="entry name" value="G_alpha"/>
    <property type="match status" value="1"/>
</dbReference>
<dbReference type="STRING" id="5722.A2ES61"/>
<dbReference type="OrthoDB" id="5817230at2759"/>
<dbReference type="AlphaFoldDB" id="A2ES61"/>
<dbReference type="InterPro" id="IPR027417">
    <property type="entry name" value="P-loop_NTPase"/>
</dbReference>
<feature type="compositionally biased region" description="Low complexity" evidence="7">
    <location>
        <begin position="454"/>
        <end position="467"/>
    </location>
</feature>
<evidence type="ECO:0000256" key="5">
    <source>
        <dbReference type="PIRSR" id="PIRSR601019-1"/>
    </source>
</evidence>
<dbReference type="PANTHER" id="PTHR10218">
    <property type="entry name" value="GTP-BINDING PROTEIN ALPHA SUBUNIT"/>
    <property type="match status" value="1"/>
</dbReference>
<dbReference type="InterPro" id="IPR001019">
    <property type="entry name" value="Gprotein_alpha_su"/>
</dbReference>
<keyword evidence="9" id="KW-1185">Reference proteome</keyword>
<keyword evidence="6" id="KW-0460">Magnesium</keyword>
<gene>
    <name evidence="8" type="ORF">TVAG_453150</name>
</gene>
<feature type="compositionally biased region" description="Basic and acidic residues" evidence="7">
    <location>
        <begin position="410"/>
        <end position="439"/>
    </location>
</feature>
<dbReference type="InterPro" id="IPR011025">
    <property type="entry name" value="GproteinA_insert"/>
</dbReference>
<dbReference type="GO" id="GO:0005737">
    <property type="term" value="C:cytoplasm"/>
    <property type="evidence" value="ECO:0000318"/>
    <property type="project" value="GO_Central"/>
</dbReference>
<evidence type="ECO:0000256" key="7">
    <source>
        <dbReference type="SAM" id="MobiDB-lite"/>
    </source>
</evidence>
<feature type="binding site" evidence="5">
    <location>
        <begin position="181"/>
        <end position="187"/>
    </location>
    <ligand>
        <name>GTP</name>
        <dbReference type="ChEBI" id="CHEBI:37565"/>
    </ligand>
</feature>
<dbReference type="OMA" id="ICENTMR"/>
<feature type="binding site" evidence="6">
    <location>
        <position position="56"/>
    </location>
    <ligand>
        <name>Mg(2+)</name>
        <dbReference type="ChEBI" id="CHEBI:18420"/>
    </ligand>
</feature>
<dbReference type="SUPFAM" id="SSF52540">
    <property type="entry name" value="P-loop containing nucleoside triphosphate hydrolases"/>
    <property type="match status" value="1"/>
</dbReference>
<evidence type="ECO:0000313" key="9">
    <source>
        <dbReference type="Proteomes" id="UP000001542"/>
    </source>
</evidence>
<feature type="binding site" evidence="6">
    <location>
        <position position="187"/>
    </location>
    <ligand>
        <name>Mg(2+)</name>
        <dbReference type="ChEBI" id="CHEBI:18420"/>
    </ligand>
</feature>
<dbReference type="Gene3D" id="1.10.400.10">
    <property type="entry name" value="GI Alpha 1, domain 2-like"/>
    <property type="match status" value="1"/>
</dbReference>
<evidence type="ECO:0000256" key="2">
    <source>
        <dbReference type="ARBA" id="ARBA00022741"/>
    </source>
</evidence>
<evidence type="ECO:0000256" key="4">
    <source>
        <dbReference type="ARBA" id="ARBA00023224"/>
    </source>
</evidence>
<keyword evidence="1 6" id="KW-0479">Metal-binding</keyword>
<dbReference type="PROSITE" id="PS51882">
    <property type="entry name" value="G_ALPHA"/>
    <property type="match status" value="1"/>
</dbReference>
<sequence length="467" mass="51774">MGCAESAPEDIPTKPTGVKATQVARSSSVEVKITNGEFEEATLRVLVLGSGDSGKTTLCRQIDNIYTGTFPAKVVEIYTKQIRQNLITDVKLVLQALDKAGVYLSDELAKIAHLIRSTPSESDNYTSEIASGIAKLWADQSFKESFYSIKNDNLFENEDVLIAHAEEFAPNDYKATNEQVLEACIPTFSFDRHALKFNQYEVEIIEVGGQKTQRENWHKYYKDVDAIIYVASLSNFGQALPNEPGSSQANDSLTLFSQIAADPAFAKTPICLVLNKSDVFAKKLQKNIVQFKSTYAGFTGAASDVDLATKHVTEAYLRQVDTDRPADAWIMTTSLSSLDKEAVENMMKKFAPKVYPIAEKSSSKKKCLKPDESQIQVRHILKEPSAPASDAENEVEPAPFTETVKAKTVKAKEEPKPEPKKEEPKPQPKKEEKKEEKKHDAKKAKKSSSDSDSESGSYSYYSYSSSK</sequence>
<name>A2ES61_TRIV3</name>
<organism evidence="8 9">
    <name type="scientific">Trichomonas vaginalis (strain ATCC PRA-98 / G3)</name>
    <dbReference type="NCBI Taxonomy" id="412133"/>
    <lineage>
        <taxon>Eukaryota</taxon>
        <taxon>Metamonada</taxon>
        <taxon>Parabasalia</taxon>
        <taxon>Trichomonadida</taxon>
        <taxon>Trichomonadidae</taxon>
        <taxon>Trichomonas</taxon>
    </lineage>
</organism>
<dbReference type="GO" id="GO:0003924">
    <property type="term" value="F:GTPase activity"/>
    <property type="evidence" value="ECO:0000318"/>
    <property type="project" value="GO_Central"/>
</dbReference>
<dbReference type="KEGG" id="tva:4762360"/>
<proteinExistence type="predicted"/>
<dbReference type="EMBL" id="DS113473">
    <property type="protein sequence ID" value="EAY04498.1"/>
    <property type="molecule type" value="Genomic_DNA"/>
</dbReference>
<dbReference type="PANTHER" id="PTHR10218:SF302">
    <property type="entry name" value="GUANINE NUCLEOTIDE-BINDING PROTEIN ALPHA-5 SUBUNIT"/>
    <property type="match status" value="1"/>
</dbReference>
<dbReference type="Gene3D" id="3.40.50.300">
    <property type="entry name" value="P-loop containing nucleotide triphosphate hydrolases"/>
    <property type="match status" value="1"/>
</dbReference>
<dbReference type="InParanoid" id="A2ES61"/>
<keyword evidence="2 5" id="KW-0547">Nucleotide-binding</keyword>
<keyword evidence="3 5" id="KW-0342">GTP-binding</keyword>
<dbReference type="GO" id="GO:0046872">
    <property type="term" value="F:metal ion binding"/>
    <property type="evidence" value="ECO:0007669"/>
    <property type="project" value="UniProtKB-KW"/>
</dbReference>
<dbReference type="GO" id="GO:0005525">
    <property type="term" value="F:GTP binding"/>
    <property type="evidence" value="ECO:0007669"/>
    <property type="project" value="UniProtKB-KW"/>
</dbReference>
<dbReference type="GO" id="GO:0001664">
    <property type="term" value="F:G protein-coupled receptor binding"/>
    <property type="evidence" value="ECO:0000318"/>
    <property type="project" value="GO_Central"/>
</dbReference>
<evidence type="ECO:0000256" key="3">
    <source>
        <dbReference type="ARBA" id="ARBA00023134"/>
    </source>
</evidence>
<evidence type="ECO:0000313" key="8">
    <source>
        <dbReference type="EMBL" id="EAY04498.1"/>
    </source>
</evidence>
<dbReference type="Pfam" id="PF00503">
    <property type="entry name" value="G-alpha"/>
    <property type="match status" value="1"/>
</dbReference>
<accession>A2ES61</accession>
<evidence type="ECO:0000256" key="1">
    <source>
        <dbReference type="ARBA" id="ARBA00022723"/>
    </source>
</evidence>
<reference evidence="8" key="1">
    <citation type="submission" date="2006-10" db="EMBL/GenBank/DDBJ databases">
        <authorList>
            <person name="Amadeo P."/>
            <person name="Zhao Q."/>
            <person name="Wortman J."/>
            <person name="Fraser-Liggett C."/>
            <person name="Carlton J."/>
        </authorList>
    </citation>
    <scope>NUCLEOTIDE SEQUENCE</scope>
    <source>
        <strain evidence="8">G3</strain>
    </source>
</reference>